<dbReference type="InterPro" id="IPR050816">
    <property type="entry name" value="Flavin-dep_Halogenase_NPB"/>
</dbReference>
<evidence type="ECO:0000313" key="1">
    <source>
        <dbReference type="EMBL" id="MDC7676137.1"/>
    </source>
</evidence>
<dbReference type="InterPro" id="IPR033856">
    <property type="entry name" value="Trp_halogen"/>
</dbReference>
<protein>
    <submittedName>
        <fullName evidence="1">Tryptophan 7-halogenase</fullName>
    </submittedName>
</protein>
<keyword evidence="2" id="KW-1185">Reference proteome</keyword>
<dbReference type="EMBL" id="JAQQKV010000001">
    <property type="protein sequence ID" value="MDC7676137.1"/>
    <property type="molecule type" value="Genomic_DNA"/>
</dbReference>
<dbReference type="SUPFAM" id="SSF51905">
    <property type="entry name" value="FAD/NAD(P)-binding domain"/>
    <property type="match status" value="1"/>
</dbReference>
<dbReference type="InterPro" id="IPR036188">
    <property type="entry name" value="FAD/NAD-bd_sf"/>
</dbReference>
<sequence length="510" mass="56326">MRAVDGLKRVVIVGGGTAGWMTAAAFSKALHGLPLSITLIESDEIGTVGVGEATIPAIHHFNAFLGLNQADFMRHCQATFKLGIEFINWGKVPGSYIHPFTRFGLDHTNLPFHQMWMAYAKDDLAAGRTTGIEAFSLACVAARKGLFAHPVSGAGSDITRLNYAFHFDASLYARYLRSYAETRGVTRVEGKIVDARQNVDTGFVTQVVLSDGRAVDGDFFIDCSGFRGLLIEQALKTGYEDWTHWLPADRAIAVPSDNGDRLLPLTQATTEAAGWRWSIPLQHRRGNGYVFSSQYLTEDAARETLLQSLPAQPQAEPRTIRFVTGKRKAGWNRNVVAVGLSSGFLEPLESTSIHLIQAAILRILAHFPDAEFSPADVAAYNRETSAEMERVRDFVILHYKTAGREDTSFWRYCRDMSVPDSLSHAIEAFKSRGRLTISHDNLFSVHSWLAVLLGQGILPSALDPLLGTLPLSELNAVMAQQRGEIDQALKGLRRHEDYLDAFCRAHRVNA</sequence>
<reference evidence="1 2" key="1">
    <citation type="submission" date="2023-01" db="EMBL/GenBank/DDBJ databases">
        <title>Novel species of the genus Asticcacaulis isolated from rivers.</title>
        <authorList>
            <person name="Lu H."/>
        </authorList>
    </citation>
    <scope>NUCLEOTIDE SEQUENCE [LARGE SCALE GENOMIC DNA]</scope>
    <source>
        <strain evidence="1 2">LKC15W</strain>
    </source>
</reference>
<accession>A0ABT5HIV7</accession>
<dbReference type="Pfam" id="PF04820">
    <property type="entry name" value="Trp_halogenase"/>
    <property type="match status" value="1"/>
</dbReference>
<comment type="caution">
    <text evidence="1">The sequence shown here is derived from an EMBL/GenBank/DDBJ whole genome shotgun (WGS) entry which is preliminary data.</text>
</comment>
<dbReference type="PIRSF" id="PIRSF011396">
    <property type="entry name" value="Trp_halogenase"/>
    <property type="match status" value="1"/>
</dbReference>
<gene>
    <name evidence="1" type="ORF">PQU98_08350</name>
</gene>
<proteinExistence type="predicted"/>
<dbReference type="PANTHER" id="PTHR43747">
    <property type="entry name" value="FAD-BINDING PROTEIN"/>
    <property type="match status" value="1"/>
</dbReference>
<dbReference type="Proteomes" id="UP001218579">
    <property type="component" value="Unassembled WGS sequence"/>
</dbReference>
<evidence type="ECO:0000313" key="2">
    <source>
        <dbReference type="Proteomes" id="UP001218579"/>
    </source>
</evidence>
<dbReference type="InterPro" id="IPR006905">
    <property type="entry name" value="Flavin_halogenase"/>
</dbReference>
<name>A0ABT5HIV7_9CAUL</name>
<dbReference type="RefSeq" id="WP_272744440.1">
    <property type="nucleotide sequence ID" value="NZ_JAQQKV010000001.1"/>
</dbReference>
<dbReference type="Gene3D" id="3.50.50.60">
    <property type="entry name" value="FAD/NAD(P)-binding domain"/>
    <property type="match status" value="1"/>
</dbReference>
<organism evidence="1 2">
    <name type="scientific">Asticcacaulis machinosus</name>
    <dbReference type="NCBI Taxonomy" id="2984211"/>
    <lineage>
        <taxon>Bacteria</taxon>
        <taxon>Pseudomonadati</taxon>
        <taxon>Pseudomonadota</taxon>
        <taxon>Alphaproteobacteria</taxon>
        <taxon>Caulobacterales</taxon>
        <taxon>Caulobacteraceae</taxon>
        <taxon>Asticcacaulis</taxon>
    </lineage>
</organism>
<dbReference type="PANTHER" id="PTHR43747:SF4">
    <property type="entry name" value="FLAVIN-DEPENDENT TRYPTOPHAN HALOGENASE"/>
    <property type="match status" value="1"/>
</dbReference>